<comment type="catalytic activity">
    <reaction evidence="1">
        <text>ATP + protein L-histidine = ADP + protein N-phospho-L-histidine.</text>
        <dbReference type="EC" id="2.7.13.3"/>
    </reaction>
</comment>
<feature type="transmembrane region" description="Helical" evidence="7">
    <location>
        <begin position="44"/>
        <end position="64"/>
    </location>
</feature>
<dbReference type="InterPro" id="IPR004358">
    <property type="entry name" value="Sig_transdc_His_kin-like_C"/>
</dbReference>
<keyword evidence="5" id="KW-0418">Kinase</keyword>
<reference evidence="9" key="1">
    <citation type="journal article" date="2015" name="Nature">
        <title>Complex archaea that bridge the gap between prokaryotes and eukaryotes.</title>
        <authorList>
            <person name="Spang A."/>
            <person name="Saw J.H."/>
            <person name="Jorgensen S.L."/>
            <person name="Zaremba-Niedzwiedzka K."/>
            <person name="Martijn J."/>
            <person name="Lind A.E."/>
            <person name="van Eijk R."/>
            <person name="Schleper C."/>
            <person name="Guy L."/>
            <person name="Ettema T.J."/>
        </authorList>
    </citation>
    <scope>NUCLEOTIDE SEQUENCE</scope>
</reference>
<evidence type="ECO:0000256" key="1">
    <source>
        <dbReference type="ARBA" id="ARBA00000085"/>
    </source>
</evidence>
<dbReference type="SUPFAM" id="SSF55874">
    <property type="entry name" value="ATPase domain of HSP90 chaperone/DNA topoisomerase II/histidine kinase"/>
    <property type="match status" value="1"/>
</dbReference>
<keyword evidence="7" id="KW-0812">Transmembrane</keyword>
<dbReference type="InterPro" id="IPR036890">
    <property type="entry name" value="HATPase_C_sf"/>
</dbReference>
<sequence>MIVATVILGWVCSKRRDLFSWLYAYIATTLSQIFRVISIDPFDTFELISISFSTLSMVLIIIAVSVEYYKTFYSPDKKKIYNLALLALTAQIFTIGLELVIAFLVITTFFLIFRIYLRKKTPTHAFLCLVLISGLMNLLASMVNSEGSEGTEQFFQFSSDMMVITLLITGVVALIEDKLVKSEKGYRLAYNRAEFYKDLFVHDINNILQNLEFSLEIMSKELENKDITHKFRDLINLAKKQVDRGAELSVNVRRLSDLETGKNNFTSVNVFDLVSKIGKFILERFPDTNLNLNFDSIEKNLEVNANDTLDDVFRILLNNAIRYNDNSEIEVVITASTEPKNGVNYQRIEITDNGIGMPDPMKDSVFYKIYEKPKSYKRIGLGLLLVSEVIQSFNGKVWIEDKVKGDYKKGSRFVILLPSSS</sequence>
<feature type="domain" description="Histidine kinase" evidence="8">
    <location>
        <begin position="199"/>
        <end position="421"/>
    </location>
</feature>
<dbReference type="GO" id="GO:0005524">
    <property type="term" value="F:ATP binding"/>
    <property type="evidence" value="ECO:0007669"/>
    <property type="project" value="UniProtKB-KW"/>
</dbReference>
<dbReference type="PROSITE" id="PS50109">
    <property type="entry name" value="HIS_KIN"/>
    <property type="match status" value="1"/>
</dbReference>
<evidence type="ECO:0000313" key="9">
    <source>
        <dbReference type="EMBL" id="KKN37536.1"/>
    </source>
</evidence>
<dbReference type="EMBL" id="LAZR01001887">
    <property type="protein sequence ID" value="KKN37536.1"/>
    <property type="molecule type" value="Genomic_DNA"/>
</dbReference>
<protein>
    <recommendedName>
        <fullName evidence="2">histidine kinase</fullName>
        <ecNumber evidence="2">2.7.13.3</ecNumber>
    </recommendedName>
</protein>
<keyword evidence="7" id="KW-1133">Transmembrane helix</keyword>
<evidence type="ECO:0000259" key="8">
    <source>
        <dbReference type="PROSITE" id="PS50109"/>
    </source>
</evidence>
<evidence type="ECO:0000256" key="6">
    <source>
        <dbReference type="ARBA" id="ARBA00022840"/>
    </source>
</evidence>
<name>A0A0F9SKR9_9ZZZZ</name>
<gene>
    <name evidence="9" type="ORF">LCGC14_0762570</name>
</gene>
<organism evidence="9">
    <name type="scientific">marine sediment metagenome</name>
    <dbReference type="NCBI Taxonomy" id="412755"/>
    <lineage>
        <taxon>unclassified sequences</taxon>
        <taxon>metagenomes</taxon>
        <taxon>ecological metagenomes</taxon>
    </lineage>
</organism>
<comment type="caution">
    <text evidence="9">The sequence shown here is derived from an EMBL/GenBank/DDBJ whole genome shotgun (WGS) entry which is preliminary data.</text>
</comment>
<proteinExistence type="predicted"/>
<dbReference type="SMART" id="SM00387">
    <property type="entry name" value="HATPase_c"/>
    <property type="match status" value="1"/>
</dbReference>
<feature type="transmembrane region" description="Helical" evidence="7">
    <location>
        <begin position="155"/>
        <end position="175"/>
    </location>
</feature>
<evidence type="ECO:0000256" key="5">
    <source>
        <dbReference type="ARBA" id="ARBA00022777"/>
    </source>
</evidence>
<evidence type="ECO:0000256" key="2">
    <source>
        <dbReference type="ARBA" id="ARBA00012438"/>
    </source>
</evidence>
<dbReference type="InterPro" id="IPR003594">
    <property type="entry name" value="HATPase_dom"/>
</dbReference>
<feature type="transmembrane region" description="Helical" evidence="7">
    <location>
        <begin position="18"/>
        <end position="37"/>
    </location>
</feature>
<keyword evidence="6" id="KW-0067">ATP-binding</keyword>
<dbReference type="InterPro" id="IPR005467">
    <property type="entry name" value="His_kinase_dom"/>
</dbReference>
<feature type="transmembrane region" description="Helical" evidence="7">
    <location>
        <begin position="125"/>
        <end position="143"/>
    </location>
</feature>
<dbReference type="Pfam" id="PF02518">
    <property type="entry name" value="HATPase_c"/>
    <property type="match status" value="1"/>
</dbReference>
<keyword evidence="4" id="KW-0547">Nucleotide-binding</keyword>
<dbReference type="Gene3D" id="3.30.565.10">
    <property type="entry name" value="Histidine kinase-like ATPase, C-terminal domain"/>
    <property type="match status" value="1"/>
</dbReference>
<dbReference type="PRINTS" id="PR00344">
    <property type="entry name" value="BCTRLSENSOR"/>
</dbReference>
<evidence type="ECO:0000256" key="4">
    <source>
        <dbReference type="ARBA" id="ARBA00022741"/>
    </source>
</evidence>
<dbReference type="AlphaFoldDB" id="A0A0F9SKR9"/>
<accession>A0A0F9SKR9</accession>
<evidence type="ECO:0000256" key="7">
    <source>
        <dbReference type="SAM" id="Phobius"/>
    </source>
</evidence>
<keyword evidence="7" id="KW-0472">Membrane</keyword>
<dbReference type="GO" id="GO:0004673">
    <property type="term" value="F:protein histidine kinase activity"/>
    <property type="evidence" value="ECO:0007669"/>
    <property type="project" value="UniProtKB-EC"/>
</dbReference>
<dbReference type="PANTHER" id="PTHR44936:SF10">
    <property type="entry name" value="SENSOR PROTEIN RSTB"/>
    <property type="match status" value="1"/>
</dbReference>
<feature type="transmembrane region" description="Helical" evidence="7">
    <location>
        <begin position="84"/>
        <end position="113"/>
    </location>
</feature>
<dbReference type="PANTHER" id="PTHR44936">
    <property type="entry name" value="SENSOR PROTEIN CREC"/>
    <property type="match status" value="1"/>
</dbReference>
<dbReference type="EC" id="2.7.13.3" evidence="2"/>
<keyword evidence="3" id="KW-0808">Transferase</keyword>
<dbReference type="InterPro" id="IPR050980">
    <property type="entry name" value="2C_sensor_his_kinase"/>
</dbReference>
<dbReference type="CDD" id="cd00075">
    <property type="entry name" value="HATPase"/>
    <property type="match status" value="1"/>
</dbReference>
<evidence type="ECO:0000256" key="3">
    <source>
        <dbReference type="ARBA" id="ARBA00022679"/>
    </source>
</evidence>